<dbReference type="Proteomes" id="UP000799423">
    <property type="component" value="Unassembled WGS sequence"/>
</dbReference>
<organism evidence="2 3">
    <name type="scientific">Plenodomus tracheiphilus IPT5</name>
    <dbReference type="NCBI Taxonomy" id="1408161"/>
    <lineage>
        <taxon>Eukaryota</taxon>
        <taxon>Fungi</taxon>
        <taxon>Dikarya</taxon>
        <taxon>Ascomycota</taxon>
        <taxon>Pezizomycotina</taxon>
        <taxon>Dothideomycetes</taxon>
        <taxon>Pleosporomycetidae</taxon>
        <taxon>Pleosporales</taxon>
        <taxon>Pleosporineae</taxon>
        <taxon>Leptosphaeriaceae</taxon>
        <taxon>Plenodomus</taxon>
    </lineage>
</organism>
<sequence>MLWLLSTFSAYAASSVNSRGYHGRYEAFFGIPARPITSAREHVGGCAVSLWDTGFDPQESIGGTSLPDPLLGRLI</sequence>
<evidence type="ECO:0000313" key="2">
    <source>
        <dbReference type="EMBL" id="KAF2848570.1"/>
    </source>
</evidence>
<evidence type="ECO:0008006" key="4">
    <source>
        <dbReference type="Google" id="ProtNLM"/>
    </source>
</evidence>
<evidence type="ECO:0000313" key="3">
    <source>
        <dbReference type="Proteomes" id="UP000799423"/>
    </source>
</evidence>
<dbReference type="AlphaFoldDB" id="A0A6A7AZ91"/>
<gene>
    <name evidence="2" type="ORF">T440DRAFT_470171</name>
</gene>
<evidence type="ECO:0000256" key="1">
    <source>
        <dbReference type="SAM" id="SignalP"/>
    </source>
</evidence>
<feature type="chain" id="PRO_5025408873" description="Peptidase S8/S53 domain-containing protein" evidence="1">
    <location>
        <begin position="19"/>
        <end position="75"/>
    </location>
</feature>
<feature type="signal peptide" evidence="1">
    <location>
        <begin position="1"/>
        <end position="18"/>
    </location>
</feature>
<accession>A0A6A7AZ91</accession>
<proteinExistence type="predicted"/>
<keyword evidence="3" id="KW-1185">Reference proteome</keyword>
<protein>
    <recommendedName>
        <fullName evidence="4">Peptidase S8/S53 domain-containing protein</fullName>
    </recommendedName>
</protein>
<keyword evidence="1" id="KW-0732">Signal</keyword>
<reference evidence="2" key="1">
    <citation type="submission" date="2020-01" db="EMBL/GenBank/DDBJ databases">
        <authorList>
            <consortium name="DOE Joint Genome Institute"/>
            <person name="Haridas S."/>
            <person name="Albert R."/>
            <person name="Binder M."/>
            <person name="Bloem J."/>
            <person name="Labutti K."/>
            <person name="Salamov A."/>
            <person name="Andreopoulos B."/>
            <person name="Baker S.E."/>
            <person name="Barry K."/>
            <person name="Bills G."/>
            <person name="Bluhm B.H."/>
            <person name="Cannon C."/>
            <person name="Castanera R."/>
            <person name="Culley D.E."/>
            <person name="Daum C."/>
            <person name="Ezra D."/>
            <person name="Gonzalez J.B."/>
            <person name="Henrissat B."/>
            <person name="Kuo A."/>
            <person name="Liang C."/>
            <person name="Lipzen A."/>
            <person name="Lutzoni F."/>
            <person name="Magnuson J."/>
            <person name="Mondo S."/>
            <person name="Nolan M."/>
            <person name="Ohm R."/>
            <person name="Pangilinan J."/>
            <person name="Park H.-J."/>
            <person name="Ramirez L."/>
            <person name="Alfaro M."/>
            <person name="Sun H."/>
            <person name="Tritt A."/>
            <person name="Yoshinaga Y."/>
            <person name="Zwiers L.-H."/>
            <person name="Turgeon B.G."/>
            <person name="Goodwin S.B."/>
            <person name="Spatafora J.W."/>
            <person name="Crous P.W."/>
            <person name="Grigoriev I.V."/>
        </authorList>
    </citation>
    <scope>NUCLEOTIDE SEQUENCE</scope>
    <source>
        <strain evidence="2">IPT5</strain>
    </source>
</reference>
<name>A0A6A7AZ91_9PLEO</name>
<dbReference type="EMBL" id="MU006317">
    <property type="protein sequence ID" value="KAF2848570.1"/>
    <property type="molecule type" value="Genomic_DNA"/>
</dbReference>